<dbReference type="HOGENOM" id="CLU_2201110_0_0_1"/>
<feature type="compositionally biased region" description="Polar residues" evidence="1">
    <location>
        <begin position="67"/>
        <end position="79"/>
    </location>
</feature>
<evidence type="ECO:0000259" key="2">
    <source>
        <dbReference type="Pfam" id="PF24964"/>
    </source>
</evidence>
<dbReference type="AlphaFoldDB" id="I1QMB9"/>
<evidence type="ECO:0000256" key="1">
    <source>
        <dbReference type="SAM" id="MobiDB-lite"/>
    </source>
</evidence>
<evidence type="ECO:0000313" key="4">
    <source>
        <dbReference type="Proteomes" id="UP000007306"/>
    </source>
</evidence>
<keyword evidence="4" id="KW-1185">Reference proteome</keyword>
<proteinExistence type="predicted"/>
<accession>I1QMB9</accession>
<dbReference type="PANTHER" id="PTHR33889:SF1">
    <property type="entry name" value="OS03G0834800 PROTEIN"/>
    <property type="match status" value="1"/>
</dbReference>
<feature type="region of interest" description="Disordered" evidence="1">
    <location>
        <begin position="59"/>
        <end position="79"/>
    </location>
</feature>
<name>I1QMB9_ORYGL</name>
<dbReference type="Gramene" id="ORGLA09G0019800.1">
    <property type="protein sequence ID" value="ORGLA09G0019800.1"/>
    <property type="gene ID" value="ORGLA09G0019800"/>
</dbReference>
<dbReference type="PANTHER" id="PTHR33889">
    <property type="entry name" value="OS04G0681850 PROTEIN"/>
    <property type="match status" value="1"/>
</dbReference>
<feature type="domain" description="DUF7769" evidence="2">
    <location>
        <begin position="78"/>
        <end position="108"/>
    </location>
</feature>
<dbReference type="Pfam" id="PF24964">
    <property type="entry name" value="DUF7769"/>
    <property type="match status" value="1"/>
</dbReference>
<evidence type="ECO:0000313" key="3">
    <source>
        <dbReference type="EnsemblPlants" id="ORGLA09G0019800.1"/>
    </source>
</evidence>
<sequence>MTTNAWSMTYIAHELTILKNFVDGDDALQLELEALENDFQDYGVCVDVVNVVFDVEELPNSDEDQHANGNEPSQPRDLTNIQKRAIYAMLLEKSTNGKLEIDTTSIVA</sequence>
<reference evidence="3 4" key="2">
    <citation type="submission" date="2018-04" db="EMBL/GenBank/DDBJ databases">
        <title>OglaRS2 (Oryza glaberrima Reference Sequence Version 2).</title>
        <authorList>
            <person name="Zhang J."/>
            <person name="Kudrna D."/>
            <person name="Lee S."/>
            <person name="Talag J."/>
            <person name="Rajasekar S."/>
            <person name="Wing R.A."/>
        </authorList>
    </citation>
    <scope>NUCLEOTIDE SEQUENCE [LARGE SCALE GENOMIC DNA]</scope>
    <source>
        <strain evidence="3 4">cv. IRGC 96717</strain>
    </source>
</reference>
<organism evidence="3 4">
    <name type="scientific">Oryza glaberrima</name>
    <name type="common">African rice</name>
    <dbReference type="NCBI Taxonomy" id="4538"/>
    <lineage>
        <taxon>Eukaryota</taxon>
        <taxon>Viridiplantae</taxon>
        <taxon>Streptophyta</taxon>
        <taxon>Embryophyta</taxon>
        <taxon>Tracheophyta</taxon>
        <taxon>Spermatophyta</taxon>
        <taxon>Magnoliopsida</taxon>
        <taxon>Liliopsida</taxon>
        <taxon>Poales</taxon>
        <taxon>Poaceae</taxon>
        <taxon>BOP clade</taxon>
        <taxon>Oryzoideae</taxon>
        <taxon>Oryzeae</taxon>
        <taxon>Oryzinae</taxon>
        <taxon>Oryza</taxon>
    </lineage>
</organism>
<dbReference type="EnsemblPlants" id="ORGLA09G0019800.1">
    <property type="protein sequence ID" value="ORGLA09G0019800.1"/>
    <property type="gene ID" value="ORGLA09G0019800"/>
</dbReference>
<reference evidence="3" key="1">
    <citation type="submission" date="2015-06" db="UniProtKB">
        <authorList>
            <consortium name="EnsemblPlants"/>
        </authorList>
    </citation>
    <scope>IDENTIFICATION</scope>
</reference>
<dbReference type="Proteomes" id="UP000007306">
    <property type="component" value="Chromosome 9"/>
</dbReference>
<dbReference type="InterPro" id="IPR056671">
    <property type="entry name" value="DUF7769"/>
</dbReference>
<protein>
    <recommendedName>
        <fullName evidence="2">DUF7769 domain-containing protein</fullName>
    </recommendedName>
</protein>